<dbReference type="Gene3D" id="3.30.450.20">
    <property type="entry name" value="PAS domain"/>
    <property type="match status" value="1"/>
</dbReference>
<comment type="caution">
    <text evidence="8">The sequence shown here is derived from an EMBL/GenBank/DDBJ whole genome shotgun (WGS) entry which is preliminary data.</text>
</comment>
<dbReference type="PROSITE" id="PS50111">
    <property type="entry name" value="CHEMOTAXIS_TRANSDUC_2"/>
    <property type="match status" value="1"/>
</dbReference>
<dbReference type="SMART" id="SM00283">
    <property type="entry name" value="MA"/>
    <property type="match status" value="1"/>
</dbReference>
<dbReference type="RefSeq" id="WP_184044583.1">
    <property type="nucleotide sequence ID" value="NZ_JACIGK010000012.1"/>
</dbReference>
<keyword evidence="5" id="KW-1133">Transmembrane helix</keyword>
<dbReference type="InterPro" id="IPR004089">
    <property type="entry name" value="MCPsignal_dom"/>
</dbReference>
<dbReference type="CDD" id="cd18774">
    <property type="entry name" value="PDC2_HK_sensor"/>
    <property type="match status" value="1"/>
</dbReference>
<dbReference type="SMART" id="SM00304">
    <property type="entry name" value="HAMP"/>
    <property type="match status" value="1"/>
</dbReference>
<dbReference type="PROSITE" id="PS50885">
    <property type="entry name" value="HAMP"/>
    <property type="match status" value="1"/>
</dbReference>
<protein>
    <submittedName>
        <fullName evidence="8">Methyl-accepting chemotaxis protein</fullName>
    </submittedName>
</protein>
<dbReference type="Proteomes" id="UP000554286">
    <property type="component" value="Unassembled WGS sequence"/>
</dbReference>
<feature type="coiled-coil region" evidence="4">
    <location>
        <begin position="419"/>
        <end position="486"/>
    </location>
</feature>
<keyword evidence="4" id="KW-0175">Coiled coil</keyword>
<keyword evidence="9" id="KW-1185">Reference proteome</keyword>
<comment type="similarity">
    <text evidence="2">Belongs to the methyl-accepting chemotaxis (MCP) protein family.</text>
</comment>
<dbReference type="CDD" id="cd06225">
    <property type="entry name" value="HAMP"/>
    <property type="match status" value="1"/>
</dbReference>
<reference evidence="8 9" key="1">
    <citation type="submission" date="2020-08" db="EMBL/GenBank/DDBJ databases">
        <title>Genome sequencing of Purple Non-Sulfur Bacteria from various extreme environments.</title>
        <authorList>
            <person name="Mayer M."/>
        </authorList>
    </citation>
    <scope>NUCLEOTIDE SEQUENCE [LARGE SCALE GENOMIC DNA]</scope>
    <source>
        <strain evidence="8 9">JA131</strain>
    </source>
</reference>
<keyword evidence="1 3" id="KW-0807">Transducer</keyword>
<feature type="transmembrane region" description="Helical" evidence="5">
    <location>
        <begin position="12"/>
        <end position="35"/>
    </location>
</feature>
<dbReference type="Gene3D" id="1.10.287.950">
    <property type="entry name" value="Methyl-accepting chemotaxis protein"/>
    <property type="match status" value="1"/>
</dbReference>
<dbReference type="Gene3D" id="1.10.8.500">
    <property type="entry name" value="HAMP domain in histidine kinase"/>
    <property type="match status" value="1"/>
</dbReference>
<dbReference type="AlphaFoldDB" id="A0A7W6W9N2"/>
<dbReference type="Pfam" id="PF00015">
    <property type="entry name" value="MCPsignal"/>
    <property type="match status" value="1"/>
</dbReference>
<feature type="transmembrane region" description="Helical" evidence="5">
    <location>
        <begin position="350"/>
        <end position="370"/>
    </location>
</feature>
<dbReference type="GO" id="GO:0016020">
    <property type="term" value="C:membrane"/>
    <property type="evidence" value="ECO:0007669"/>
    <property type="project" value="InterPro"/>
</dbReference>
<dbReference type="Pfam" id="PF00672">
    <property type="entry name" value="HAMP"/>
    <property type="match status" value="1"/>
</dbReference>
<gene>
    <name evidence="8" type="ORF">GGD89_001961</name>
</gene>
<evidence type="ECO:0000256" key="3">
    <source>
        <dbReference type="PROSITE-ProRule" id="PRU00284"/>
    </source>
</evidence>
<evidence type="ECO:0000256" key="2">
    <source>
        <dbReference type="ARBA" id="ARBA00029447"/>
    </source>
</evidence>
<accession>A0A7W6W9N2</accession>
<keyword evidence="5" id="KW-0812">Transmembrane</keyword>
<dbReference type="PANTHER" id="PTHR32089:SF112">
    <property type="entry name" value="LYSOZYME-LIKE PROTEIN-RELATED"/>
    <property type="match status" value="1"/>
</dbReference>
<evidence type="ECO:0000259" key="7">
    <source>
        <dbReference type="PROSITE" id="PS50885"/>
    </source>
</evidence>
<dbReference type="SUPFAM" id="SSF58104">
    <property type="entry name" value="Methyl-accepting chemotaxis protein (MCP) signaling domain"/>
    <property type="match status" value="1"/>
</dbReference>
<sequence length="721" mass="75849">MSRLLASYRIAVMLPLVIGVMALLSVVITGGLAYWHAAEEMTEEAKGKLIALREGRAGALTDYLSGIDADLAVVAADETVAEALRRFAAAQADLTGAGADLTKTLQAAYITANPNPPGDKHRLDAAPGGTAYDQVHGDVHPWFRTLQQQRGYYDVFLLDPDGTVIYSVFKENDFATNIVSGRWSDTGLARVFREVVADTGRARVAFQDFAPYAPSNNAPASFIARAVTAGDGTLLGVLAFQMPIGRINGVMQIAAGMGDTGEAYLVGEDALMRSDSRFSEESTILSRTVNTAPVREALTGVSGVMIADDYRGRPVVSAFAPVTVHGARWVVLVEADVAEVLAPVDRMKGFMVMAGLGILVLMAVLGVVVSRGITVPLGGMTQAMGQLAKGDMAVAIPAADRRDEIGDMAQAMAVFKDNALRMEQMKADQEEQRRQAEIERRRALLMMAERFESQVAGVVTSVSGAAEEMESSARALTDIAERTTERSTTVAGVAEQTASNMETVASATEELAASVQEIARQVEQASTVARGAVGEAAHTTEMVQALDHAAGRISEVLGLISDVADQTNLLALNATIEAARAGDAGKGFAVVASEVKALAGQSAKATEEIGQHIGQVQANTQATVTAIDQFTRTVAQIEEISGAVAAAVEQQNAAIGEVSRNTAEAAHGTEDVSRSINDVSAAATESSGAARQVLQAAGELTQRASELQGEVQAFLKRVRES</sequence>
<organism evidence="8 9">
    <name type="scientific">Roseospira visakhapatnamensis</name>
    <dbReference type="NCBI Taxonomy" id="390880"/>
    <lineage>
        <taxon>Bacteria</taxon>
        <taxon>Pseudomonadati</taxon>
        <taxon>Pseudomonadota</taxon>
        <taxon>Alphaproteobacteria</taxon>
        <taxon>Rhodospirillales</taxon>
        <taxon>Rhodospirillaceae</taxon>
        <taxon>Roseospira</taxon>
    </lineage>
</organism>
<evidence type="ECO:0000256" key="1">
    <source>
        <dbReference type="ARBA" id="ARBA00023224"/>
    </source>
</evidence>
<feature type="domain" description="HAMP" evidence="7">
    <location>
        <begin position="371"/>
        <end position="424"/>
    </location>
</feature>
<dbReference type="PANTHER" id="PTHR32089">
    <property type="entry name" value="METHYL-ACCEPTING CHEMOTAXIS PROTEIN MCPB"/>
    <property type="match status" value="1"/>
</dbReference>
<evidence type="ECO:0000313" key="8">
    <source>
        <dbReference type="EMBL" id="MBB4266330.1"/>
    </source>
</evidence>
<feature type="domain" description="Methyl-accepting transducer" evidence="6">
    <location>
        <begin position="465"/>
        <end position="694"/>
    </location>
</feature>
<evidence type="ECO:0000259" key="6">
    <source>
        <dbReference type="PROSITE" id="PS50111"/>
    </source>
</evidence>
<evidence type="ECO:0000313" key="9">
    <source>
        <dbReference type="Proteomes" id="UP000554286"/>
    </source>
</evidence>
<dbReference type="GO" id="GO:0007165">
    <property type="term" value="P:signal transduction"/>
    <property type="evidence" value="ECO:0007669"/>
    <property type="project" value="UniProtKB-KW"/>
</dbReference>
<dbReference type="InterPro" id="IPR003660">
    <property type="entry name" value="HAMP_dom"/>
</dbReference>
<proteinExistence type="inferred from homology"/>
<dbReference type="EMBL" id="JACIGK010000012">
    <property type="protein sequence ID" value="MBB4266330.1"/>
    <property type="molecule type" value="Genomic_DNA"/>
</dbReference>
<evidence type="ECO:0000256" key="5">
    <source>
        <dbReference type="SAM" id="Phobius"/>
    </source>
</evidence>
<keyword evidence="5" id="KW-0472">Membrane</keyword>
<name>A0A7W6W9N2_9PROT</name>
<evidence type="ECO:0000256" key="4">
    <source>
        <dbReference type="SAM" id="Coils"/>
    </source>
</evidence>